<evidence type="ECO:0000256" key="4">
    <source>
        <dbReference type="ARBA" id="ARBA00023136"/>
    </source>
</evidence>
<dbReference type="GO" id="GO:0005262">
    <property type="term" value="F:calcium channel activity"/>
    <property type="evidence" value="ECO:0007669"/>
    <property type="project" value="TreeGrafter"/>
</dbReference>
<dbReference type="NCBIfam" id="TIGR00367">
    <property type="entry name" value="calcium/sodium antiporter"/>
    <property type="match status" value="1"/>
</dbReference>
<dbReference type="InterPro" id="IPR044880">
    <property type="entry name" value="NCX_ion-bd_dom_sf"/>
</dbReference>
<keyword evidence="3 5" id="KW-1133">Transmembrane helix</keyword>
<organism evidence="7 8">
    <name type="scientific">Candidatus Magasanikbacteria bacterium CG10_big_fil_rev_8_21_14_0_10_40_10</name>
    <dbReference type="NCBI Taxonomy" id="1974648"/>
    <lineage>
        <taxon>Bacteria</taxon>
        <taxon>Candidatus Magasanikiibacteriota</taxon>
    </lineage>
</organism>
<dbReference type="AlphaFoldDB" id="A0A2M6W3P9"/>
<evidence type="ECO:0000256" key="2">
    <source>
        <dbReference type="ARBA" id="ARBA00022692"/>
    </source>
</evidence>
<proteinExistence type="predicted"/>
<keyword evidence="2 5" id="KW-0812">Transmembrane</keyword>
<dbReference type="PANTHER" id="PTHR10846">
    <property type="entry name" value="SODIUM/POTASSIUM/CALCIUM EXCHANGER"/>
    <property type="match status" value="1"/>
</dbReference>
<reference evidence="8" key="1">
    <citation type="submission" date="2017-09" db="EMBL/GenBank/DDBJ databases">
        <title>Depth-based differentiation of microbial function through sediment-hosted aquifers and enrichment of novel symbionts in the deep terrestrial subsurface.</title>
        <authorList>
            <person name="Probst A.J."/>
            <person name="Ladd B."/>
            <person name="Jarett J.K."/>
            <person name="Geller-Mcgrath D.E."/>
            <person name="Sieber C.M.K."/>
            <person name="Emerson J.B."/>
            <person name="Anantharaman K."/>
            <person name="Thomas B.C."/>
            <person name="Malmstrom R."/>
            <person name="Stieglmeier M."/>
            <person name="Klingl A."/>
            <person name="Woyke T."/>
            <person name="Ryan C.M."/>
            <person name="Banfield J.F."/>
        </authorList>
    </citation>
    <scope>NUCLEOTIDE SEQUENCE [LARGE SCALE GENOMIC DNA]</scope>
</reference>
<feature type="transmembrane region" description="Helical" evidence="5">
    <location>
        <begin position="206"/>
        <end position="230"/>
    </location>
</feature>
<feature type="transmembrane region" description="Helical" evidence="5">
    <location>
        <begin position="100"/>
        <end position="117"/>
    </location>
</feature>
<evidence type="ECO:0000259" key="6">
    <source>
        <dbReference type="Pfam" id="PF01699"/>
    </source>
</evidence>
<dbReference type="GO" id="GO:0008273">
    <property type="term" value="F:calcium, potassium:sodium antiporter activity"/>
    <property type="evidence" value="ECO:0007669"/>
    <property type="project" value="TreeGrafter"/>
</dbReference>
<sequence>MVPILLLIFGLVILIFGGEIFIRGSASLARKLNVSPIVIGLTVVAFGTSVAELVVNILAAFKGSSDLAVGNILGSNIANVLLILGVAAIIRNLKIKKGTAWKELPLCILSVIILFILGNDVLFNGGATINILTSGDGLILLGFFLIFLYYTYGLTKVEGEKEDIKVYSWFYSILFILVGLAGIMGGAKLMVDNGIKIAEIFGLSQLFIGVTVVAIGTSLPELVTSIIAAYHGHDDLVIGNIVGSNIFNVLWILGLTPIISPIRMNTQANVDILIAILSVLLLFVFMFIGHKHQRYQLRRWQGVVFLLFYSAYIFYVFYRG</sequence>
<keyword evidence="4 5" id="KW-0472">Membrane</keyword>
<feature type="transmembrane region" description="Helical" evidence="5">
    <location>
        <begin position="34"/>
        <end position="61"/>
    </location>
</feature>
<accession>A0A2M6W3P9</accession>
<feature type="transmembrane region" description="Helical" evidence="5">
    <location>
        <begin position="237"/>
        <end position="260"/>
    </location>
</feature>
<dbReference type="EMBL" id="PFBX01000028">
    <property type="protein sequence ID" value="PIT87424.1"/>
    <property type="molecule type" value="Genomic_DNA"/>
</dbReference>
<comment type="caution">
    <text evidence="7">The sequence shown here is derived from an EMBL/GenBank/DDBJ whole genome shotgun (WGS) entry which is preliminary data.</text>
</comment>
<evidence type="ECO:0000256" key="5">
    <source>
        <dbReference type="SAM" id="Phobius"/>
    </source>
</evidence>
<feature type="transmembrane region" description="Helical" evidence="5">
    <location>
        <begin position="166"/>
        <end position="186"/>
    </location>
</feature>
<protein>
    <submittedName>
        <fullName evidence="7">Sodium:proton exchanger</fullName>
    </submittedName>
</protein>
<comment type="subcellular location">
    <subcellularLocation>
        <location evidence="1">Membrane</location>
        <topology evidence="1">Multi-pass membrane protein</topology>
    </subcellularLocation>
</comment>
<gene>
    <name evidence="7" type="ORF">COU31_03040</name>
</gene>
<dbReference type="InterPro" id="IPR004837">
    <property type="entry name" value="NaCa_Exmemb"/>
</dbReference>
<dbReference type="GO" id="GO:0005886">
    <property type="term" value="C:plasma membrane"/>
    <property type="evidence" value="ECO:0007669"/>
    <property type="project" value="TreeGrafter"/>
</dbReference>
<dbReference type="PANTHER" id="PTHR10846:SF8">
    <property type="entry name" value="INNER MEMBRANE PROTEIN YRBG"/>
    <property type="match status" value="1"/>
</dbReference>
<evidence type="ECO:0000313" key="7">
    <source>
        <dbReference type="EMBL" id="PIT87424.1"/>
    </source>
</evidence>
<dbReference type="Pfam" id="PF01699">
    <property type="entry name" value="Na_Ca_ex"/>
    <property type="match status" value="2"/>
</dbReference>
<dbReference type="Gene3D" id="1.20.1420.30">
    <property type="entry name" value="NCX, central ion-binding region"/>
    <property type="match status" value="1"/>
</dbReference>
<dbReference type="GO" id="GO:0006874">
    <property type="term" value="P:intracellular calcium ion homeostasis"/>
    <property type="evidence" value="ECO:0007669"/>
    <property type="project" value="TreeGrafter"/>
</dbReference>
<dbReference type="InterPro" id="IPR004481">
    <property type="entry name" value="K/Na/Ca-exchanger"/>
</dbReference>
<feature type="transmembrane region" description="Helical" evidence="5">
    <location>
        <begin position="137"/>
        <end position="154"/>
    </location>
</feature>
<feature type="domain" description="Sodium/calcium exchanger membrane region" evidence="6">
    <location>
        <begin position="172"/>
        <end position="317"/>
    </location>
</feature>
<feature type="transmembrane region" description="Helical" evidence="5">
    <location>
        <begin position="6"/>
        <end position="22"/>
    </location>
</feature>
<feature type="transmembrane region" description="Helical" evidence="5">
    <location>
        <begin position="67"/>
        <end position="88"/>
    </location>
</feature>
<evidence type="ECO:0000256" key="1">
    <source>
        <dbReference type="ARBA" id="ARBA00004141"/>
    </source>
</evidence>
<evidence type="ECO:0000256" key="3">
    <source>
        <dbReference type="ARBA" id="ARBA00022989"/>
    </source>
</evidence>
<feature type="transmembrane region" description="Helical" evidence="5">
    <location>
        <begin position="272"/>
        <end position="288"/>
    </location>
</feature>
<feature type="domain" description="Sodium/calcium exchanger membrane region" evidence="6">
    <location>
        <begin position="4"/>
        <end position="152"/>
    </location>
</feature>
<evidence type="ECO:0000313" key="8">
    <source>
        <dbReference type="Proteomes" id="UP000231183"/>
    </source>
</evidence>
<name>A0A2M6W3P9_9BACT</name>
<dbReference type="Proteomes" id="UP000231183">
    <property type="component" value="Unassembled WGS sequence"/>
</dbReference>
<feature type="transmembrane region" description="Helical" evidence="5">
    <location>
        <begin position="300"/>
        <end position="318"/>
    </location>
</feature>